<feature type="transmembrane region" description="Helical" evidence="1">
    <location>
        <begin position="148"/>
        <end position="173"/>
    </location>
</feature>
<sequence length="349" mass="36471">MSPGSFLLRRRRWVAGLLAALIGLIAQPRPEDLLAFADLGRKVLAGRLDEVYAGAFTQAGPLQLVLSRWLLIGGEAAMPAAVVRIVVDVALTLGAMAACRGRPVRECVVAVLALLWLLGPTPWAGHPVEVAIPILWCCAMVLQRDGRWVVAATLLGASVLIAPIAVLGFPCLLAVAGPVRAARTALMAAGIALSGFLPFVVSGEFGMFGHVWPVNPGTLPYLLGLRAATWTARLMQAVVVSGGCALAAVLLRGRPVAVAAAPLVAALLRLATDPIMFDYYWLPASVGSVLLVALLPDDLRPAWQVSAVVLGYLTMLAATTDQGAIGAAAMLAGYLALAVSVRPRRATYV</sequence>
<keyword evidence="1" id="KW-0812">Transmembrane</keyword>
<keyword evidence="3" id="KW-1185">Reference proteome</keyword>
<feature type="transmembrane region" description="Helical" evidence="1">
    <location>
        <begin position="76"/>
        <end position="95"/>
    </location>
</feature>
<evidence type="ECO:0008006" key="4">
    <source>
        <dbReference type="Google" id="ProtNLM"/>
    </source>
</evidence>
<keyword evidence="1" id="KW-0472">Membrane</keyword>
<feature type="transmembrane region" description="Helical" evidence="1">
    <location>
        <begin position="107"/>
        <end position="125"/>
    </location>
</feature>
<reference evidence="3" key="1">
    <citation type="journal article" date="2019" name="Int. J. Syst. Evol. Microbiol.">
        <title>The Global Catalogue of Microorganisms (GCM) 10K type strain sequencing project: providing services to taxonomists for standard genome sequencing and annotation.</title>
        <authorList>
            <consortium name="The Broad Institute Genomics Platform"/>
            <consortium name="The Broad Institute Genome Sequencing Center for Infectious Disease"/>
            <person name="Wu L."/>
            <person name="Ma J."/>
        </authorList>
    </citation>
    <scope>NUCLEOTIDE SEQUENCE [LARGE SCALE GENOMIC DNA]</scope>
    <source>
        <strain evidence="3">CCM 7526</strain>
    </source>
</reference>
<organism evidence="2 3">
    <name type="scientific">Actinoplanes sichuanensis</name>
    <dbReference type="NCBI Taxonomy" id="512349"/>
    <lineage>
        <taxon>Bacteria</taxon>
        <taxon>Bacillati</taxon>
        <taxon>Actinomycetota</taxon>
        <taxon>Actinomycetes</taxon>
        <taxon>Micromonosporales</taxon>
        <taxon>Micromonosporaceae</taxon>
        <taxon>Actinoplanes</taxon>
    </lineage>
</organism>
<accession>A0ABW4AMR8</accession>
<dbReference type="EMBL" id="JBHTMK010000055">
    <property type="protein sequence ID" value="MFD1372157.1"/>
    <property type="molecule type" value="Genomic_DNA"/>
</dbReference>
<gene>
    <name evidence="2" type="ORF">ACFQ5G_43115</name>
</gene>
<dbReference type="RefSeq" id="WP_317796405.1">
    <property type="nucleotide sequence ID" value="NZ_AP028461.1"/>
</dbReference>
<feature type="transmembrane region" description="Helical" evidence="1">
    <location>
        <begin position="324"/>
        <end position="341"/>
    </location>
</feature>
<name>A0ABW4AMR8_9ACTN</name>
<evidence type="ECO:0000313" key="3">
    <source>
        <dbReference type="Proteomes" id="UP001597183"/>
    </source>
</evidence>
<evidence type="ECO:0000256" key="1">
    <source>
        <dbReference type="SAM" id="Phobius"/>
    </source>
</evidence>
<proteinExistence type="predicted"/>
<keyword evidence="1" id="KW-1133">Transmembrane helix</keyword>
<evidence type="ECO:0000313" key="2">
    <source>
        <dbReference type="EMBL" id="MFD1372157.1"/>
    </source>
</evidence>
<feature type="transmembrane region" description="Helical" evidence="1">
    <location>
        <begin position="185"/>
        <end position="212"/>
    </location>
</feature>
<feature type="transmembrane region" description="Helical" evidence="1">
    <location>
        <begin position="278"/>
        <end position="295"/>
    </location>
</feature>
<feature type="transmembrane region" description="Helical" evidence="1">
    <location>
        <begin position="232"/>
        <end position="251"/>
    </location>
</feature>
<comment type="caution">
    <text evidence="2">The sequence shown here is derived from an EMBL/GenBank/DDBJ whole genome shotgun (WGS) entry which is preliminary data.</text>
</comment>
<protein>
    <recommendedName>
        <fullName evidence="4">DUF2029 domain-containing protein</fullName>
    </recommendedName>
</protein>
<dbReference type="Proteomes" id="UP001597183">
    <property type="component" value="Unassembled WGS sequence"/>
</dbReference>